<evidence type="ECO:0000313" key="2">
    <source>
        <dbReference type="EMBL" id="NYZ66467.1"/>
    </source>
</evidence>
<protein>
    <recommendedName>
        <fullName evidence="1">UPF0276 protein H0A36_10640</fullName>
    </recommendedName>
</protein>
<dbReference type="Pfam" id="PF05114">
    <property type="entry name" value="MbnB_TglH_ChrH"/>
    <property type="match status" value="1"/>
</dbReference>
<dbReference type="AlphaFoldDB" id="A0A853IA90"/>
<accession>A0A853IA90</accession>
<dbReference type="InterPro" id="IPR007801">
    <property type="entry name" value="MbnB/TglH/ChrH"/>
</dbReference>
<proteinExistence type="inferred from homology"/>
<dbReference type="PANTHER" id="PTHR42194:SF1">
    <property type="entry name" value="UPF0276 PROTEIN HI_1600"/>
    <property type="match status" value="1"/>
</dbReference>
<dbReference type="Gene3D" id="3.20.20.150">
    <property type="entry name" value="Divalent-metal-dependent TIM barrel enzymes"/>
    <property type="match status" value="1"/>
</dbReference>
<name>A0A853IA90_9GAMM</name>
<dbReference type="PANTHER" id="PTHR42194">
    <property type="entry name" value="UPF0276 PROTEIN HI_1600"/>
    <property type="match status" value="1"/>
</dbReference>
<sequence>MQTEKQISSRCRDIPATAGIGLRQPHHQAFADSKPGIDWVEVHSENYFEMNTPPFDFLVKVRENYALSLHGVGLSIGSTDPLNKNHLQQLKTIIDVFQPGLVSEHLCWVSENNVYLQDLLPLPQTEAAIKHVVERIDCVQNYLGRKILIENVSCYLNYPHNEMPEWVFLAEVAKRSGCGILLDVNNIYINAFNHKFSAWEYIENIPKQLVEEIHLAGHQQIQAGDETLLLDHHGDKVIDEVWQLYQKTLKLLGNIPTLIEWDTQLPELPVLLAEAEKANSYLLNQSEWSLGG</sequence>
<evidence type="ECO:0000313" key="3">
    <source>
        <dbReference type="Proteomes" id="UP000569732"/>
    </source>
</evidence>
<dbReference type="EMBL" id="JACCKB010000014">
    <property type="protein sequence ID" value="NYZ66467.1"/>
    <property type="molecule type" value="Genomic_DNA"/>
</dbReference>
<dbReference type="NCBIfam" id="NF003818">
    <property type="entry name" value="PRK05409.1"/>
    <property type="match status" value="1"/>
</dbReference>
<dbReference type="HAMAP" id="MF_00697">
    <property type="entry name" value="UPF0276"/>
    <property type="match status" value="1"/>
</dbReference>
<organism evidence="2 3">
    <name type="scientific">Spartinivicinus marinus</name>
    <dbReference type="NCBI Taxonomy" id="2994442"/>
    <lineage>
        <taxon>Bacteria</taxon>
        <taxon>Pseudomonadati</taxon>
        <taxon>Pseudomonadota</taxon>
        <taxon>Gammaproteobacteria</taxon>
        <taxon>Oceanospirillales</taxon>
        <taxon>Zooshikellaceae</taxon>
        <taxon>Spartinivicinus</taxon>
    </lineage>
</organism>
<dbReference type="RefSeq" id="WP_180568496.1">
    <property type="nucleotide sequence ID" value="NZ_JACCKB010000014.1"/>
</dbReference>
<gene>
    <name evidence="2" type="ORF">H0A36_10640</name>
</gene>
<evidence type="ECO:0000256" key="1">
    <source>
        <dbReference type="HAMAP-Rule" id="MF_00697"/>
    </source>
</evidence>
<dbReference type="SUPFAM" id="SSF51658">
    <property type="entry name" value="Xylose isomerase-like"/>
    <property type="match status" value="1"/>
</dbReference>
<keyword evidence="3" id="KW-1185">Reference proteome</keyword>
<comment type="similarity">
    <text evidence="1">Belongs to the UPF0276 family.</text>
</comment>
<reference evidence="2 3" key="1">
    <citation type="submission" date="2020-07" db="EMBL/GenBank/DDBJ databases">
        <title>Endozoicomonas sp. nov., isolated from sediment.</title>
        <authorList>
            <person name="Gu T."/>
        </authorList>
    </citation>
    <scope>NUCLEOTIDE SEQUENCE [LARGE SCALE GENOMIC DNA]</scope>
    <source>
        <strain evidence="2 3">SM1973</strain>
    </source>
</reference>
<dbReference type="InterPro" id="IPR036237">
    <property type="entry name" value="Xyl_isomerase-like_sf"/>
</dbReference>
<dbReference type="Proteomes" id="UP000569732">
    <property type="component" value="Unassembled WGS sequence"/>
</dbReference>
<comment type="caution">
    <text evidence="2">The sequence shown here is derived from an EMBL/GenBank/DDBJ whole genome shotgun (WGS) entry which is preliminary data.</text>
</comment>